<dbReference type="GO" id="GO:0005506">
    <property type="term" value="F:iron ion binding"/>
    <property type="evidence" value="ECO:0007669"/>
    <property type="project" value="InterPro"/>
</dbReference>
<dbReference type="GO" id="GO:0004497">
    <property type="term" value="F:monooxygenase activity"/>
    <property type="evidence" value="ECO:0007669"/>
    <property type="project" value="UniProtKB-KW"/>
</dbReference>
<evidence type="ECO:0000256" key="7">
    <source>
        <dbReference type="ARBA" id="ARBA00023004"/>
    </source>
</evidence>
<evidence type="ECO:0000256" key="5">
    <source>
        <dbReference type="ARBA" id="ARBA00022723"/>
    </source>
</evidence>
<comment type="similarity">
    <text evidence="2 8">Belongs to the cytochrome P450 family.</text>
</comment>
<keyword evidence="7 8" id="KW-0408">Iron</keyword>
<name>Q9LY89_ARATH</name>
<evidence type="ECO:0000256" key="2">
    <source>
        <dbReference type="ARBA" id="ARBA00010617"/>
    </source>
</evidence>
<reference key="1">
    <citation type="journal article" date="2000" name="Nature">
        <title>Sequence and analysis of chromosome 5 of the plant Arabidopsis thaliana.</title>
        <authorList>
            <consortium name="Kazusa DNA Research Institute"/>
            <consortium name="Cold Spring Harbor and Washington University in St Louis Sequencing Consortium"/>
            <consortium name="European Union Arabidopsis Genome Sequencing Consortium"/>
            <person name="Tabata S."/>
            <person name="Kaneko T."/>
            <person name="Nakamura Y."/>
            <person name="Kotani H."/>
            <person name="Kato T."/>
            <person name="Asamizu E."/>
            <person name="Miyajima N."/>
            <person name="Sasamoto S."/>
            <person name="Kimura T."/>
            <person name="Hosouchi T."/>
            <person name="Kawashima K."/>
            <person name="Kohara M."/>
            <person name="Matsumoto M."/>
            <person name="Matsuno A."/>
            <person name="Muraki A."/>
            <person name="Nakayama S."/>
            <person name="Nakazaki N."/>
            <person name="Naruo K."/>
            <person name="Okumura S."/>
            <person name="Shinpo S."/>
            <person name="Takeuchi C."/>
            <person name="Wada T."/>
            <person name="Watanabe A."/>
            <person name="Yamada M."/>
            <person name="Yasuda M."/>
            <person name="Sato S."/>
            <person name="de la Bastide M."/>
            <person name="Huang E."/>
            <person name="Spiegel L."/>
            <person name="Gnoj L."/>
            <person name="O'Shaughnessy A."/>
            <person name="Preston R."/>
            <person name="Habermann K."/>
            <person name="Murray J."/>
            <person name="Johnson D."/>
            <person name="Rohlfing T."/>
            <person name="Nelson J."/>
            <person name="Stoneking T."/>
            <person name="Pepin K."/>
            <person name="Spieth J."/>
            <person name="Sekhon M."/>
            <person name="Armstrong J."/>
            <person name="Becker M."/>
            <person name="Belter E."/>
            <person name="Cordum H."/>
            <person name="Cordes M."/>
            <person name="Courtney L."/>
            <person name="Courtney W."/>
            <person name="Dante M."/>
            <person name="Du H."/>
            <person name="Edwards J."/>
            <person name="Fryman J."/>
            <person name="Haakensen B."/>
            <person name="Lamar E."/>
            <person name="Latreille P."/>
            <person name="Leonard S."/>
            <person name="Meyer R."/>
            <person name="Mulvaney E."/>
            <person name="Ozersky P."/>
            <person name="Riley A."/>
            <person name="Strowmatt C."/>
            <person name="Wagner-McPherson C."/>
            <person name="Wollam A."/>
            <person name="Yoakum M."/>
            <person name="Bell M."/>
            <person name="Dedhia N."/>
            <person name="Parnell L."/>
            <person name="Shah R."/>
            <person name="Rodriguez M."/>
            <person name="See L.H."/>
            <person name="Vil D."/>
            <person name="Baker J."/>
            <person name="Kirchoff K."/>
            <person name="Toth K."/>
            <person name="King L."/>
            <person name="Bahret A."/>
            <person name="Miller B."/>
            <person name="Marra M."/>
            <person name="Martienssen R."/>
            <person name="McCombie W.R."/>
            <person name="Wilson R.K."/>
            <person name="Murphy G."/>
            <person name="Bancroft I."/>
            <person name="Volckaert G."/>
            <person name="Wambutt R."/>
            <person name="Dusterhoft A."/>
            <person name="Stiekema W."/>
            <person name="Pohl T."/>
            <person name="Entian K.D."/>
            <person name="Terryn N."/>
            <person name="Hartley N."/>
            <person name="Bent E."/>
            <person name="Johnson S."/>
            <person name="Langham S.A."/>
            <person name="McCullagh B."/>
            <person name="Robben J."/>
            <person name="Grymonprez B."/>
            <person name="Zimmermann W."/>
            <person name="Ramsperger U."/>
            <person name="Wedler H."/>
            <person name="Balke K."/>
            <person name="Wedler E."/>
            <person name="Peters S."/>
            <person name="van Staveren M."/>
            <person name="Dirkse W."/>
            <person name="Mooijman P."/>
            <person name="Lankhorst R.K."/>
            <person name="Weitzenegger T."/>
            <person name="Bothe G."/>
            <person name="Rose M."/>
            <person name="Hauf J."/>
            <person name="Berneiser S."/>
            <person name="Hempel S."/>
            <person name="Feldpausch M."/>
            <person name="Lamberth S."/>
            <person name="Villarroel R."/>
            <person name="Gielen J."/>
            <person name="Ardiles W."/>
            <person name="Bents O."/>
            <person name="Lemcke K."/>
            <person name="Kolesov G."/>
            <person name="Mayer K."/>
            <person name="Rudd S."/>
            <person name="Schoof H."/>
            <person name="Schueller C."/>
            <person name="Zaccaria P."/>
            <person name="Mewes H.W."/>
            <person name="Bevan M."/>
            <person name="Fransz P."/>
        </authorList>
    </citation>
    <scope>NUCLEOTIDE SEQUENCE [LARGE SCALE GENOMIC DNA]</scope>
    <source>
        <strain>cv. Columbia</strain>
    </source>
</reference>
<dbReference type="InterPro" id="IPR017972">
    <property type="entry name" value="Cyt_P450_CS"/>
</dbReference>
<protein>
    <submittedName>
        <fullName evidence="9">Uncharacterized protein F18O22_190</fullName>
    </submittedName>
</protein>
<evidence type="ECO:0000256" key="4">
    <source>
        <dbReference type="ARBA" id="ARBA00022692"/>
    </source>
</evidence>
<dbReference type="InterPro" id="IPR036396">
    <property type="entry name" value="Cyt_P450_sf"/>
</dbReference>
<dbReference type="EMBL" id="AL163817">
    <property type="protein sequence ID" value="CAB87779.1"/>
    <property type="molecule type" value="Genomic_DNA"/>
</dbReference>
<dbReference type="GO" id="GO:0016705">
    <property type="term" value="F:oxidoreductase activity, acting on paired donors, with incorporation or reduction of molecular oxygen"/>
    <property type="evidence" value="ECO:0007669"/>
    <property type="project" value="InterPro"/>
</dbReference>
<evidence type="ECO:0000256" key="3">
    <source>
        <dbReference type="ARBA" id="ARBA00022617"/>
    </source>
</evidence>
<comment type="subcellular location">
    <subcellularLocation>
        <location evidence="1">Membrane</location>
        <topology evidence="1">Single-pass membrane protein</topology>
    </subcellularLocation>
</comment>
<organism evidence="9">
    <name type="scientific">Arabidopsis thaliana</name>
    <name type="common">Mouse-ear cress</name>
    <dbReference type="NCBI Taxonomy" id="3702"/>
    <lineage>
        <taxon>Eukaryota</taxon>
        <taxon>Viridiplantae</taxon>
        <taxon>Streptophyta</taxon>
        <taxon>Embryophyta</taxon>
        <taxon>Tracheophyta</taxon>
        <taxon>Spermatophyta</taxon>
        <taxon>Magnoliopsida</taxon>
        <taxon>eudicotyledons</taxon>
        <taxon>Gunneridae</taxon>
        <taxon>Pentapetalae</taxon>
        <taxon>rosids</taxon>
        <taxon>malvids</taxon>
        <taxon>Brassicales</taxon>
        <taxon>Brassicaceae</taxon>
        <taxon>Camelineae</taxon>
        <taxon>Arabidopsis</taxon>
    </lineage>
</organism>
<keyword evidence="8" id="KW-0560">Oxidoreductase</keyword>
<dbReference type="PROSITE" id="PS00086">
    <property type="entry name" value="CYTOCHROME_P450"/>
    <property type="match status" value="1"/>
</dbReference>
<dbReference type="InterPro" id="IPR001128">
    <property type="entry name" value="Cyt_P450"/>
</dbReference>
<keyword evidence="8" id="KW-0503">Monooxygenase</keyword>
<dbReference type="ExpressionAtlas" id="Q9LY89">
    <property type="expression patterns" value="baseline and differential"/>
</dbReference>
<dbReference type="AlphaFoldDB" id="Q9LY89"/>
<dbReference type="SUPFAM" id="SSF48264">
    <property type="entry name" value="Cytochrome P450"/>
    <property type="match status" value="1"/>
</dbReference>
<reference evidence="9" key="3">
    <citation type="submission" date="2000-04" db="EMBL/GenBank/DDBJ databases">
        <authorList>
            <person name="EU Arabidopsis sequencing project"/>
        </authorList>
    </citation>
    <scope>NUCLEOTIDE SEQUENCE</scope>
</reference>
<dbReference type="PANTHER" id="PTHR24286">
    <property type="entry name" value="CYTOCHROME P450 26"/>
    <property type="match status" value="1"/>
</dbReference>
<dbReference type="InterPro" id="IPR002397">
    <property type="entry name" value="Cyt_P450_B"/>
</dbReference>
<dbReference type="PANTHER" id="PTHR24286:SF159">
    <property type="entry name" value="CYTOCHROME P450, FAMILY 724, SUBFAMILY A, POLYPEPTIDE 1"/>
    <property type="match status" value="1"/>
</dbReference>
<reference evidence="9" key="2">
    <citation type="submission" date="2000-04" db="EMBL/GenBank/DDBJ databases">
        <authorList>
            <person name="Bevan M."/>
            <person name="Murphy G."/>
            <person name="Ridley P."/>
            <person name="Hudson S."/>
            <person name="Bancroft I."/>
            <person name="Mewes H.W."/>
            <person name="Rudd S."/>
            <person name="Lemcke K."/>
            <person name="Mayer K.F.X."/>
        </authorList>
    </citation>
    <scope>NUCLEOTIDE SEQUENCE</scope>
</reference>
<evidence type="ECO:0000256" key="1">
    <source>
        <dbReference type="ARBA" id="ARBA00004167"/>
    </source>
</evidence>
<sequence length="382" mass="43889">MGWPFIGETISFFKPHRSDSIGTFLQQRVSRYGKVFKSNICGGKAVVSCDQELNMFILQNEGKLFTSDYPKAMHDILGKYSLLLATGEIHRKLKNVIISFINLTKSKPDFLHCAENLSISILKSWKNCREVEFHKEVKIFTLSVMVNQLLSIKPEDPARLYVLQDFLSYMKGFISLPIPLPGTGYTNAIKVRSNRNIHQNAIIEDMNNAIREEDFLDSIISNEDEEHAAIRAKKGDGELLNWEDYQKMEFTQCVISEALRCGNIVKTVHRKATHDIKFNEYVIPKGWKVFPIFTAVHLDPSLHENPFEFNPMRWTKTTAFGGGVRVCPGGELGKLQIAFFLHHLVLSYRWKIKSDEMPIAHPYVEFKRGMLLEIEPTKFLED</sequence>
<dbReference type="GO" id="GO:0020037">
    <property type="term" value="F:heme binding"/>
    <property type="evidence" value="ECO:0007669"/>
    <property type="project" value="InterPro"/>
</dbReference>
<dbReference type="Pfam" id="PF00067">
    <property type="entry name" value="p450"/>
    <property type="match status" value="1"/>
</dbReference>
<dbReference type="GO" id="GO:0016020">
    <property type="term" value="C:membrane"/>
    <property type="evidence" value="ECO:0007669"/>
    <property type="project" value="UniProtKB-SubCell"/>
</dbReference>
<evidence type="ECO:0000256" key="8">
    <source>
        <dbReference type="RuleBase" id="RU000461"/>
    </source>
</evidence>
<accession>Q9LY89</accession>
<keyword evidence="6" id="KW-1133">Transmembrane helix</keyword>
<keyword evidence="6" id="KW-0472">Membrane</keyword>
<keyword evidence="4" id="KW-0812">Transmembrane</keyword>
<keyword evidence="5 8" id="KW-0479">Metal-binding</keyword>
<gene>
    <name evidence="9" type="primary">F18O22_190</name>
</gene>
<dbReference type="Gene3D" id="1.10.630.10">
    <property type="entry name" value="Cytochrome P450"/>
    <property type="match status" value="2"/>
</dbReference>
<evidence type="ECO:0000313" key="9">
    <source>
        <dbReference type="EMBL" id="CAB87779.1"/>
    </source>
</evidence>
<evidence type="ECO:0000256" key="6">
    <source>
        <dbReference type="ARBA" id="ARBA00022989"/>
    </source>
</evidence>
<dbReference type="PIR" id="T48613">
    <property type="entry name" value="T48613"/>
</dbReference>
<dbReference type="PRINTS" id="PR00359">
    <property type="entry name" value="BP450"/>
</dbReference>
<keyword evidence="3 8" id="KW-0349">Heme</keyword>
<proteinExistence type="inferred from homology"/>